<dbReference type="NCBIfam" id="TIGR03141">
    <property type="entry name" value="cytochro_ccmD"/>
    <property type="match status" value="1"/>
</dbReference>
<keyword evidence="5 12" id="KW-0813">Transport</keyword>
<evidence type="ECO:0000256" key="6">
    <source>
        <dbReference type="ARBA" id="ARBA00022475"/>
    </source>
</evidence>
<protein>
    <recommendedName>
        <fullName evidence="4 12">Heme exporter protein D</fullName>
    </recommendedName>
</protein>
<evidence type="ECO:0000256" key="5">
    <source>
        <dbReference type="ARBA" id="ARBA00022448"/>
    </source>
</evidence>
<evidence type="ECO:0000256" key="8">
    <source>
        <dbReference type="ARBA" id="ARBA00022692"/>
    </source>
</evidence>
<evidence type="ECO:0000256" key="4">
    <source>
        <dbReference type="ARBA" id="ARBA00016461"/>
    </source>
</evidence>
<name>A0A7Y6UPQ4_9HYPH</name>
<dbReference type="GO" id="GO:0015886">
    <property type="term" value="P:heme transport"/>
    <property type="evidence" value="ECO:0007669"/>
    <property type="project" value="InterPro"/>
</dbReference>
<evidence type="ECO:0000256" key="7">
    <source>
        <dbReference type="ARBA" id="ARBA00022519"/>
    </source>
</evidence>
<comment type="function">
    <text evidence="1 12">Required for the export of heme to the periplasm for the biogenesis of c-type cytochromes.</text>
</comment>
<dbReference type="RefSeq" id="WP_176354339.1">
    <property type="nucleotide sequence ID" value="NZ_JABWDU010000004.1"/>
</dbReference>
<evidence type="ECO:0000256" key="1">
    <source>
        <dbReference type="ARBA" id="ARBA00002442"/>
    </source>
</evidence>
<dbReference type="GO" id="GO:0017004">
    <property type="term" value="P:cytochrome complex assembly"/>
    <property type="evidence" value="ECO:0007669"/>
    <property type="project" value="UniProtKB-KW"/>
</dbReference>
<evidence type="ECO:0000256" key="11">
    <source>
        <dbReference type="ARBA" id="ARBA00023136"/>
    </source>
</evidence>
<keyword evidence="6 12" id="KW-1003">Cell membrane</keyword>
<evidence type="ECO:0000256" key="2">
    <source>
        <dbReference type="ARBA" id="ARBA00004377"/>
    </source>
</evidence>
<keyword evidence="9 12" id="KW-0201">Cytochrome c-type biogenesis</keyword>
<keyword evidence="11 12" id="KW-0472">Membrane</keyword>
<gene>
    <name evidence="13" type="primary">ccmD</name>
    <name evidence="13" type="ORF">HT585_18330</name>
</gene>
<dbReference type="Pfam" id="PF04995">
    <property type="entry name" value="CcmD"/>
    <property type="match status" value="1"/>
</dbReference>
<evidence type="ECO:0000256" key="9">
    <source>
        <dbReference type="ARBA" id="ARBA00022748"/>
    </source>
</evidence>
<reference evidence="13 14" key="1">
    <citation type="submission" date="2020-06" db="EMBL/GenBank/DDBJ databases">
        <authorList>
            <person name="Grouzdev D.S."/>
        </authorList>
    </citation>
    <scope>NUCLEOTIDE SEQUENCE [LARGE SCALE GENOMIC DNA]</scope>
    <source>
        <strain evidence="13 14">HO-A22</strain>
    </source>
</reference>
<evidence type="ECO:0000313" key="13">
    <source>
        <dbReference type="EMBL" id="NVD40833.1"/>
    </source>
</evidence>
<comment type="caution">
    <text evidence="13">The sequence shown here is derived from an EMBL/GenBank/DDBJ whole genome shotgun (WGS) entry which is preliminary data.</text>
</comment>
<comment type="similarity">
    <text evidence="3 12">Belongs to the CcmD/CycX/HelD family.</text>
</comment>
<feature type="transmembrane region" description="Helical" evidence="12">
    <location>
        <begin position="6"/>
        <end position="28"/>
    </location>
</feature>
<proteinExistence type="inferred from homology"/>
<evidence type="ECO:0000256" key="12">
    <source>
        <dbReference type="RuleBase" id="RU363101"/>
    </source>
</evidence>
<evidence type="ECO:0000256" key="3">
    <source>
        <dbReference type="ARBA" id="ARBA00008741"/>
    </source>
</evidence>
<organism evidence="13 14">
    <name type="scientific">Ensifer oleiphilus</name>
    <dbReference type="NCBI Taxonomy" id="2742698"/>
    <lineage>
        <taxon>Bacteria</taxon>
        <taxon>Pseudomonadati</taxon>
        <taxon>Pseudomonadota</taxon>
        <taxon>Alphaproteobacteria</taxon>
        <taxon>Hyphomicrobiales</taxon>
        <taxon>Rhizobiaceae</taxon>
        <taxon>Sinorhizobium/Ensifer group</taxon>
        <taxon>Ensifer</taxon>
    </lineage>
</organism>
<dbReference type="EMBL" id="JABWDU010000004">
    <property type="protein sequence ID" value="NVD40833.1"/>
    <property type="molecule type" value="Genomic_DNA"/>
</dbReference>
<accession>A0A7Y6UPQ4</accession>
<evidence type="ECO:0000313" key="14">
    <source>
        <dbReference type="Proteomes" id="UP000520198"/>
    </source>
</evidence>
<evidence type="ECO:0000256" key="10">
    <source>
        <dbReference type="ARBA" id="ARBA00022989"/>
    </source>
</evidence>
<keyword evidence="8 12" id="KW-0812">Transmembrane</keyword>
<sequence length="58" mass="6313">MMSHAAYVFASYGIATLTVAGLCLWVIADGRARQRELRELEASGVRRRSAEASTGEAR</sequence>
<dbReference type="GO" id="GO:0005886">
    <property type="term" value="C:plasma membrane"/>
    <property type="evidence" value="ECO:0007669"/>
    <property type="project" value="UniProtKB-SubCell"/>
</dbReference>
<keyword evidence="14" id="KW-1185">Reference proteome</keyword>
<keyword evidence="7 12" id="KW-0997">Cell inner membrane</keyword>
<dbReference type="Proteomes" id="UP000520198">
    <property type="component" value="Unassembled WGS sequence"/>
</dbReference>
<keyword evidence="10 12" id="KW-1133">Transmembrane helix</keyword>
<comment type="subcellular location">
    <subcellularLocation>
        <location evidence="2 12">Cell inner membrane</location>
        <topology evidence="2 12">Single-pass membrane protein</topology>
    </subcellularLocation>
</comment>
<dbReference type="AlphaFoldDB" id="A0A7Y6UPQ4"/>
<dbReference type="InterPro" id="IPR007078">
    <property type="entry name" value="Haem_export_protD_CcmD"/>
</dbReference>